<dbReference type="SUPFAM" id="SSF52172">
    <property type="entry name" value="CheY-like"/>
    <property type="match status" value="1"/>
</dbReference>
<dbReference type="InterPro" id="IPR036890">
    <property type="entry name" value="HATPase_C_sf"/>
</dbReference>
<dbReference type="InterPro" id="IPR011006">
    <property type="entry name" value="CheY-like_superfamily"/>
</dbReference>
<dbReference type="InterPro" id="IPR000700">
    <property type="entry name" value="PAS-assoc_C"/>
</dbReference>
<dbReference type="PRINTS" id="PR00344">
    <property type="entry name" value="BCTRLSENSOR"/>
</dbReference>
<keyword evidence="12" id="KW-0472">Membrane</keyword>
<evidence type="ECO:0000256" key="8">
    <source>
        <dbReference type="ARBA" id="ARBA00023026"/>
    </source>
</evidence>
<evidence type="ECO:0000259" key="16">
    <source>
        <dbReference type="PROSITE" id="PS50113"/>
    </source>
</evidence>
<dbReference type="SUPFAM" id="SSF55785">
    <property type="entry name" value="PYP-like sensor domain (PAS domain)"/>
    <property type="match status" value="4"/>
</dbReference>
<dbReference type="Gene3D" id="3.30.565.10">
    <property type="entry name" value="Histidine kinase-like ATPase, C-terminal domain"/>
    <property type="match status" value="1"/>
</dbReference>
<evidence type="ECO:0000256" key="2">
    <source>
        <dbReference type="ARBA" id="ARBA00012438"/>
    </source>
</evidence>
<dbReference type="PROSITE" id="PS50113">
    <property type="entry name" value="PAC"/>
    <property type="match status" value="1"/>
</dbReference>
<keyword evidence="5" id="KW-0732">Signal</keyword>
<reference evidence="17 18" key="1">
    <citation type="submission" date="2019-01" db="EMBL/GenBank/DDBJ databases">
        <authorList>
            <person name="Chen W.-M."/>
        </authorList>
    </citation>
    <scope>NUCLEOTIDE SEQUENCE [LARGE SCALE GENOMIC DNA]</scope>
    <source>
        <strain evidence="17 18">ICH-3</strain>
    </source>
</reference>
<evidence type="ECO:0000256" key="6">
    <source>
        <dbReference type="ARBA" id="ARBA00022777"/>
    </source>
</evidence>
<dbReference type="NCBIfam" id="TIGR00229">
    <property type="entry name" value="sensory_box"/>
    <property type="match status" value="3"/>
</dbReference>
<feature type="transmembrane region" description="Helical" evidence="12">
    <location>
        <begin position="145"/>
        <end position="164"/>
    </location>
</feature>
<dbReference type="SUPFAM" id="SSF47384">
    <property type="entry name" value="Homodimeric domain of signal transducing histidine kinase"/>
    <property type="match status" value="1"/>
</dbReference>
<dbReference type="PROSITE" id="PS50110">
    <property type="entry name" value="RESPONSE_REGULATORY"/>
    <property type="match status" value="1"/>
</dbReference>
<dbReference type="InterPro" id="IPR013656">
    <property type="entry name" value="PAS_4"/>
</dbReference>
<dbReference type="AlphaFoldDB" id="A0A437JY40"/>
<dbReference type="PANTHER" id="PTHR43047:SF64">
    <property type="entry name" value="HISTIDINE KINASE CONTAINING CHEY-HOMOLOGOUS RECEIVER DOMAIN AND PAS DOMAIN-RELATED"/>
    <property type="match status" value="1"/>
</dbReference>
<dbReference type="InterPro" id="IPR004358">
    <property type="entry name" value="Sig_transdc_His_kin-like_C"/>
</dbReference>
<organism evidence="17 18">
    <name type="scientific">Rubrivivax albus</name>
    <dbReference type="NCBI Taxonomy" id="2499835"/>
    <lineage>
        <taxon>Bacteria</taxon>
        <taxon>Pseudomonadati</taxon>
        <taxon>Pseudomonadota</taxon>
        <taxon>Betaproteobacteria</taxon>
        <taxon>Burkholderiales</taxon>
        <taxon>Sphaerotilaceae</taxon>
        <taxon>Rubrivivax</taxon>
    </lineage>
</organism>
<dbReference type="SMART" id="SM00387">
    <property type="entry name" value="HATPase_c"/>
    <property type="match status" value="1"/>
</dbReference>
<dbReference type="FunFam" id="3.30.565.10:FF:000010">
    <property type="entry name" value="Sensor histidine kinase RcsC"/>
    <property type="match status" value="1"/>
</dbReference>
<dbReference type="InterPro" id="IPR000014">
    <property type="entry name" value="PAS"/>
</dbReference>
<dbReference type="Pfam" id="PF00512">
    <property type="entry name" value="HisKA"/>
    <property type="match status" value="1"/>
</dbReference>
<feature type="transmembrane region" description="Helical" evidence="12">
    <location>
        <begin position="43"/>
        <end position="62"/>
    </location>
</feature>
<keyword evidence="8" id="KW-0843">Virulence</keyword>
<sequence length="1092" mass="117446">MRTVDDAVDVRDDPPSLLTAVVKPVRGDAAKRLDRLTARLTRVYMFATAAAMIFFSAVLWLFSQPVGSVGVVAVACLIAGGIALAAAFAVPRVPVLPLTVGPLAAVVAIGVAAVGLGWGVTAPGLGFVALHAALAMALGGPRSGLPVAGAGVLLIGALVLGHLQGRFGSLGSGQPLALVVTVQLLLITLAASGGHVAAHLIRRFTRVADEREQRFSSLLRISADAYWELDPTMRLVDLRLERSGEPVRSGGEALGAVPWELPHFLCDPDVLDSLQADLGARQPLRDVPVAWQGRRSLRHFLVSGEPRFGPGGVFQGYWGVARDVTPTMQAQHALLRTEARYHDLFVSIPNPLVLHRDGRILDANPAAVTLFGYDDLPQMIGGSVLEAYDPGDRERALRRAQQLQTMAPGEALPVAEFRLRQEDGRLLQVRATGVAVDTERGAAVLSIYVDDTERQAAEDVLRRSEALLSHLFASSPDVITLTELDTGRYAMVNRSFERITGWPTEEVIGRTSTEIGIWFDVADRQRFVHQVQTLGRIQDMPVRFCRRDGTPVPMLVSGARFQADRRDYLVINARDMTDVEQHRLETEAILENASLGIALTREETFQMVNPAFEAMLGWPDGSIVGQPGTCVWPSQDAYREIGRQIGPLLAKGEQVEVECEVRRRDDSTFLCRMLARAVDPSHPSRGGTIWVVEDITEKRRMDEALARARDAAEAASRAKSAFLANTSHELRTPLNGLLGLAQLARTPGLEEARRSGYLEQIVDSARSLADIVSDILDLSKIEAGRLTLESAAFDLDLLLGSLQRGYTTLAAASGLVLRLEAGPGLGPVSGDALRVRQILTNYLGNALKFTDHGEVRLSARRLDADRVRFEVSDTGPGIDEATQARLFQPFTQADQSTTRRYGGTGLGLSICRELASLMGGSVGVHSEVGRGSCFWAELPLPVAAGAPVAAAAEADPAAVLGAHVLLVDDNEVNMMVAVAQLEQVGVRVGQAADGRQALDAVTAAEAAGDPYDLVMMDLQMPDLSGYEVTAELRRRHGPQSLPIIAHTAAALVSEREAALAAGMNDFLPKPTDVAQLRAMVARWARRTDPGTG</sequence>
<dbReference type="PROSITE" id="PS50112">
    <property type="entry name" value="PAS"/>
    <property type="match status" value="1"/>
</dbReference>
<dbReference type="Proteomes" id="UP000288178">
    <property type="component" value="Unassembled WGS sequence"/>
</dbReference>
<evidence type="ECO:0000256" key="9">
    <source>
        <dbReference type="ARBA" id="ARBA00058004"/>
    </source>
</evidence>
<dbReference type="RefSeq" id="WP_128197943.1">
    <property type="nucleotide sequence ID" value="NZ_SACT01000002.1"/>
</dbReference>
<name>A0A437JY40_9BURK</name>
<keyword evidence="6 17" id="KW-0418">Kinase</keyword>
<dbReference type="Pfam" id="PF13188">
    <property type="entry name" value="PAS_8"/>
    <property type="match status" value="1"/>
</dbReference>
<dbReference type="CDD" id="cd00130">
    <property type="entry name" value="PAS"/>
    <property type="match status" value="3"/>
</dbReference>
<dbReference type="InterPro" id="IPR003594">
    <property type="entry name" value="HATPase_dom"/>
</dbReference>
<keyword evidence="12" id="KW-1133">Transmembrane helix</keyword>
<dbReference type="InterPro" id="IPR003661">
    <property type="entry name" value="HisK_dim/P_dom"/>
</dbReference>
<dbReference type="InterPro" id="IPR005467">
    <property type="entry name" value="His_kinase_dom"/>
</dbReference>
<evidence type="ECO:0000256" key="12">
    <source>
        <dbReference type="SAM" id="Phobius"/>
    </source>
</evidence>
<dbReference type="Gene3D" id="3.40.50.2300">
    <property type="match status" value="1"/>
</dbReference>
<dbReference type="EC" id="2.7.13.3" evidence="2"/>
<dbReference type="OrthoDB" id="5290456at2"/>
<evidence type="ECO:0000259" key="13">
    <source>
        <dbReference type="PROSITE" id="PS50109"/>
    </source>
</evidence>
<feature type="domain" description="PAC" evidence="16">
    <location>
        <begin position="413"/>
        <end position="463"/>
    </location>
</feature>
<feature type="modified residue" description="4-aspartylphosphate" evidence="11">
    <location>
        <position position="1017"/>
    </location>
</feature>
<dbReference type="SMART" id="SM00448">
    <property type="entry name" value="REC"/>
    <property type="match status" value="1"/>
</dbReference>
<feature type="transmembrane region" description="Helical" evidence="12">
    <location>
        <begin position="176"/>
        <end position="201"/>
    </location>
</feature>
<proteinExistence type="predicted"/>
<evidence type="ECO:0000256" key="5">
    <source>
        <dbReference type="ARBA" id="ARBA00022729"/>
    </source>
</evidence>
<dbReference type="Pfam" id="PF02518">
    <property type="entry name" value="HATPase_c"/>
    <property type="match status" value="1"/>
</dbReference>
<dbReference type="CDD" id="cd17546">
    <property type="entry name" value="REC_hyHK_CKI1_RcsC-like"/>
    <property type="match status" value="1"/>
</dbReference>
<dbReference type="InterPro" id="IPR001789">
    <property type="entry name" value="Sig_transdc_resp-reg_receiver"/>
</dbReference>
<dbReference type="PANTHER" id="PTHR43047">
    <property type="entry name" value="TWO-COMPONENT HISTIDINE PROTEIN KINASE"/>
    <property type="match status" value="1"/>
</dbReference>
<feature type="transmembrane region" description="Helical" evidence="12">
    <location>
        <begin position="68"/>
        <end position="88"/>
    </location>
</feature>
<comment type="caution">
    <text evidence="17">The sequence shown here is derived from an EMBL/GenBank/DDBJ whole genome shotgun (WGS) entry which is preliminary data.</text>
</comment>
<dbReference type="InterPro" id="IPR036097">
    <property type="entry name" value="HisK_dim/P_sf"/>
</dbReference>
<comment type="function">
    <text evidence="9">Member of the two-component regulatory system BvgS/BvgA. Phosphorylates BvgA via a four-step phosphorelay in response to environmental signals.</text>
</comment>
<evidence type="ECO:0000259" key="14">
    <source>
        <dbReference type="PROSITE" id="PS50110"/>
    </source>
</evidence>
<dbReference type="Pfam" id="PF00072">
    <property type="entry name" value="Response_reg"/>
    <property type="match status" value="1"/>
</dbReference>
<dbReference type="CDD" id="cd00082">
    <property type="entry name" value="HisKA"/>
    <property type="match status" value="1"/>
</dbReference>
<keyword evidence="3 11" id="KW-0597">Phosphoprotein</keyword>
<dbReference type="Gene3D" id="1.10.287.130">
    <property type="match status" value="1"/>
</dbReference>
<comment type="catalytic activity">
    <reaction evidence="1">
        <text>ATP + protein L-histidine = ADP + protein N-phospho-L-histidine.</text>
        <dbReference type="EC" id="2.7.13.3"/>
    </reaction>
</comment>
<dbReference type="SMART" id="SM00388">
    <property type="entry name" value="HisKA"/>
    <property type="match status" value="1"/>
</dbReference>
<dbReference type="Pfam" id="PF13426">
    <property type="entry name" value="PAS_9"/>
    <property type="match status" value="1"/>
</dbReference>
<feature type="domain" description="Histidine kinase" evidence="13">
    <location>
        <begin position="725"/>
        <end position="942"/>
    </location>
</feature>
<protein>
    <recommendedName>
        <fullName evidence="10">Virulence sensor protein BvgS</fullName>
        <ecNumber evidence="2">2.7.13.3</ecNumber>
    </recommendedName>
</protein>
<feature type="transmembrane region" description="Helical" evidence="12">
    <location>
        <begin position="95"/>
        <end position="114"/>
    </location>
</feature>
<dbReference type="Pfam" id="PF08448">
    <property type="entry name" value="PAS_4"/>
    <property type="match status" value="1"/>
</dbReference>
<evidence type="ECO:0000256" key="11">
    <source>
        <dbReference type="PROSITE-ProRule" id="PRU00169"/>
    </source>
</evidence>
<evidence type="ECO:0000259" key="15">
    <source>
        <dbReference type="PROSITE" id="PS50112"/>
    </source>
</evidence>
<dbReference type="SUPFAM" id="SSF55874">
    <property type="entry name" value="ATPase domain of HSP90 chaperone/DNA topoisomerase II/histidine kinase"/>
    <property type="match status" value="1"/>
</dbReference>
<dbReference type="EMBL" id="SACT01000002">
    <property type="protein sequence ID" value="RVT52570.1"/>
    <property type="molecule type" value="Genomic_DNA"/>
</dbReference>
<evidence type="ECO:0000256" key="1">
    <source>
        <dbReference type="ARBA" id="ARBA00000085"/>
    </source>
</evidence>
<gene>
    <name evidence="17" type="ORF">ENE75_09065</name>
</gene>
<dbReference type="GO" id="GO:0000155">
    <property type="term" value="F:phosphorelay sensor kinase activity"/>
    <property type="evidence" value="ECO:0007669"/>
    <property type="project" value="InterPro"/>
</dbReference>
<dbReference type="InterPro" id="IPR001610">
    <property type="entry name" value="PAC"/>
</dbReference>
<evidence type="ECO:0000256" key="3">
    <source>
        <dbReference type="ARBA" id="ARBA00022553"/>
    </source>
</evidence>
<dbReference type="SMART" id="SM00091">
    <property type="entry name" value="PAS"/>
    <property type="match status" value="3"/>
</dbReference>
<evidence type="ECO:0000256" key="7">
    <source>
        <dbReference type="ARBA" id="ARBA00023012"/>
    </source>
</evidence>
<dbReference type="SMART" id="SM00086">
    <property type="entry name" value="PAC"/>
    <property type="match status" value="4"/>
</dbReference>
<keyword evidence="12" id="KW-0812">Transmembrane</keyword>
<evidence type="ECO:0000313" key="18">
    <source>
        <dbReference type="Proteomes" id="UP000288178"/>
    </source>
</evidence>
<dbReference type="CDD" id="cd16922">
    <property type="entry name" value="HATPase_EvgS-ArcB-TorS-like"/>
    <property type="match status" value="1"/>
</dbReference>
<keyword evidence="7" id="KW-0902">Two-component regulatory system</keyword>
<dbReference type="InterPro" id="IPR035965">
    <property type="entry name" value="PAS-like_dom_sf"/>
</dbReference>
<feature type="domain" description="Response regulatory" evidence="14">
    <location>
        <begin position="963"/>
        <end position="1084"/>
    </location>
</feature>
<evidence type="ECO:0000313" key="17">
    <source>
        <dbReference type="EMBL" id="RVT52570.1"/>
    </source>
</evidence>
<accession>A0A437JY40</accession>
<keyword evidence="18" id="KW-1185">Reference proteome</keyword>
<dbReference type="Gene3D" id="3.30.450.20">
    <property type="entry name" value="PAS domain"/>
    <property type="match status" value="4"/>
</dbReference>
<keyword evidence="4" id="KW-0808">Transferase</keyword>
<evidence type="ECO:0000256" key="10">
    <source>
        <dbReference type="ARBA" id="ARBA00070152"/>
    </source>
</evidence>
<feature type="domain" description="PAS" evidence="15">
    <location>
        <begin position="464"/>
        <end position="511"/>
    </location>
</feature>
<dbReference type="PROSITE" id="PS50109">
    <property type="entry name" value="HIS_KIN"/>
    <property type="match status" value="1"/>
</dbReference>
<evidence type="ECO:0000256" key="4">
    <source>
        <dbReference type="ARBA" id="ARBA00022679"/>
    </source>
</evidence>